<name>A0ABW0I6W1_9BACT</name>
<gene>
    <name evidence="1" type="ORF">ACFPMF_08055</name>
</gene>
<accession>A0ABW0I6W1</accession>
<organism evidence="1 2">
    <name type="scientific">Larkinella bovis</name>
    <dbReference type="NCBI Taxonomy" id="683041"/>
    <lineage>
        <taxon>Bacteria</taxon>
        <taxon>Pseudomonadati</taxon>
        <taxon>Bacteroidota</taxon>
        <taxon>Cytophagia</taxon>
        <taxon>Cytophagales</taxon>
        <taxon>Spirosomataceae</taxon>
        <taxon>Larkinella</taxon>
    </lineage>
</organism>
<proteinExistence type="predicted"/>
<keyword evidence="2" id="KW-1185">Reference proteome</keyword>
<sequence length="78" mass="8617">MISPGPDESIQSKAIENKHRCQGWLFDLSSRNSAIETVRLISTDPGAGEVSRLPLILMGCFLPKKLPQPNRFSNIVPL</sequence>
<dbReference type="Proteomes" id="UP001596106">
    <property type="component" value="Unassembled WGS sequence"/>
</dbReference>
<reference evidence="2" key="1">
    <citation type="journal article" date="2019" name="Int. J. Syst. Evol. Microbiol.">
        <title>The Global Catalogue of Microorganisms (GCM) 10K type strain sequencing project: providing services to taxonomists for standard genome sequencing and annotation.</title>
        <authorList>
            <consortium name="The Broad Institute Genomics Platform"/>
            <consortium name="The Broad Institute Genome Sequencing Center for Infectious Disease"/>
            <person name="Wu L."/>
            <person name="Ma J."/>
        </authorList>
    </citation>
    <scope>NUCLEOTIDE SEQUENCE [LARGE SCALE GENOMIC DNA]</scope>
    <source>
        <strain evidence="2">CCUG 55250</strain>
    </source>
</reference>
<protein>
    <submittedName>
        <fullName evidence="1">Uncharacterized protein</fullName>
    </submittedName>
</protein>
<dbReference type="RefSeq" id="WP_379842930.1">
    <property type="nucleotide sequence ID" value="NZ_JBHSMA010000002.1"/>
</dbReference>
<evidence type="ECO:0000313" key="2">
    <source>
        <dbReference type="Proteomes" id="UP001596106"/>
    </source>
</evidence>
<dbReference type="EMBL" id="JBHSMA010000002">
    <property type="protein sequence ID" value="MFC5409255.1"/>
    <property type="molecule type" value="Genomic_DNA"/>
</dbReference>
<evidence type="ECO:0000313" key="1">
    <source>
        <dbReference type="EMBL" id="MFC5409255.1"/>
    </source>
</evidence>
<comment type="caution">
    <text evidence="1">The sequence shown here is derived from an EMBL/GenBank/DDBJ whole genome shotgun (WGS) entry which is preliminary data.</text>
</comment>